<organism evidence="6 7">
    <name type="scientific">Qingshengfaniella alkalisoli</name>
    <dbReference type="NCBI Taxonomy" id="2599296"/>
    <lineage>
        <taxon>Bacteria</taxon>
        <taxon>Pseudomonadati</taxon>
        <taxon>Pseudomonadota</taxon>
        <taxon>Alphaproteobacteria</taxon>
        <taxon>Rhodobacterales</taxon>
        <taxon>Paracoccaceae</taxon>
        <taxon>Qingshengfaniella</taxon>
    </lineage>
</organism>
<evidence type="ECO:0000256" key="1">
    <source>
        <dbReference type="ARBA" id="ARBA00023015"/>
    </source>
</evidence>
<sequence>MAELLDAIDRKILRTLQDHGRLPVVELADRVNLTKTPCSYRMRRLEKSGYIRGYRAELDPVLLDAGRIMIVMVSLSQTSDDALETFNEAVRRIPEVQGCYMIAGNFDYLLKVRTKDVDEYRSVLGHKFSKLPHVHQTHSFVVMELVKDDITVPVT</sequence>
<dbReference type="EMBL" id="CP042262">
    <property type="protein sequence ID" value="QDY70684.1"/>
    <property type="molecule type" value="Genomic_DNA"/>
</dbReference>
<dbReference type="Proteomes" id="UP000318483">
    <property type="component" value="Plasmid unnamed1"/>
</dbReference>
<dbReference type="RefSeq" id="WP_146366100.1">
    <property type="nucleotide sequence ID" value="NZ_CP042262.1"/>
</dbReference>
<evidence type="ECO:0000313" key="6">
    <source>
        <dbReference type="EMBL" id="QDY70684.1"/>
    </source>
</evidence>
<dbReference type="SUPFAM" id="SSF54909">
    <property type="entry name" value="Dimeric alpha+beta barrel"/>
    <property type="match status" value="1"/>
</dbReference>
<dbReference type="Gene3D" id="3.30.70.920">
    <property type="match status" value="1"/>
</dbReference>
<dbReference type="GO" id="GO:0006524">
    <property type="term" value="P:alanine catabolic process"/>
    <property type="evidence" value="ECO:0007669"/>
    <property type="project" value="TreeGrafter"/>
</dbReference>
<dbReference type="PANTHER" id="PTHR30154">
    <property type="entry name" value="LEUCINE-RESPONSIVE REGULATORY PROTEIN"/>
    <property type="match status" value="1"/>
</dbReference>
<keyword evidence="6" id="KW-0614">Plasmid</keyword>
<dbReference type="InterPro" id="IPR011008">
    <property type="entry name" value="Dimeric_a/b-barrel"/>
</dbReference>
<dbReference type="Pfam" id="PF01037">
    <property type="entry name" value="AsnC_trans_reg"/>
    <property type="match status" value="1"/>
</dbReference>
<dbReference type="KEGG" id="lit:FPZ52_13475"/>
<dbReference type="Pfam" id="PF13412">
    <property type="entry name" value="HTH_24"/>
    <property type="match status" value="1"/>
</dbReference>
<dbReference type="InterPro" id="IPR036390">
    <property type="entry name" value="WH_DNA-bd_sf"/>
</dbReference>
<keyword evidence="2" id="KW-0238">DNA-binding</keyword>
<evidence type="ECO:0000256" key="2">
    <source>
        <dbReference type="ARBA" id="ARBA00023125"/>
    </source>
</evidence>
<evidence type="ECO:0000259" key="5">
    <source>
        <dbReference type="PROSITE" id="PS50956"/>
    </source>
</evidence>
<dbReference type="InterPro" id="IPR000485">
    <property type="entry name" value="AsnC-type_HTH_dom"/>
</dbReference>
<keyword evidence="7" id="KW-1185">Reference proteome</keyword>
<dbReference type="InterPro" id="IPR019887">
    <property type="entry name" value="Tscrpt_reg_AsnC/Lrp_C"/>
</dbReference>
<evidence type="ECO:0000256" key="4">
    <source>
        <dbReference type="ARBA" id="ARBA00023163"/>
    </source>
</evidence>
<evidence type="ECO:0000313" key="7">
    <source>
        <dbReference type="Proteomes" id="UP000318483"/>
    </source>
</evidence>
<dbReference type="GO" id="GO:0005829">
    <property type="term" value="C:cytosol"/>
    <property type="evidence" value="ECO:0007669"/>
    <property type="project" value="TreeGrafter"/>
</dbReference>
<dbReference type="InterPro" id="IPR011991">
    <property type="entry name" value="ArsR-like_HTH"/>
</dbReference>
<protein>
    <submittedName>
        <fullName evidence="6">Winged helix-turn-helix transcriptional regulator</fullName>
    </submittedName>
</protein>
<dbReference type="GO" id="GO:0043201">
    <property type="term" value="P:response to L-leucine"/>
    <property type="evidence" value="ECO:0007669"/>
    <property type="project" value="TreeGrafter"/>
</dbReference>
<dbReference type="CDD" id="cd00090">
    <property type="entry name" value="HTH_ARSR"/>
    <property type="match status" value="1"/>
</dbReference>
<dbReference type="InterPro" id="IPR036388">
    <property type="entry name" value="WH-like_DNA-bd_sf"/>
</dbReference>
<keyword evidence="4" id="KW-0804">Transcription</keyword>
<dbReference type="PROSITE" id="PS50956">
    <property type="entry name" value="HTH_ASNC_2"/>
    <property type="match status" value="1"/>
</dbReference>
<gene>
    <name evidence="6" type="ORF">FPZ52_13475</name>
</gene>
<name>A0A5B8IY70_9RHOB</name>
<feature type="domain" description="HTH asnC-type" evidence="5">
    <location>
        <begin position="5"/>
        <end position="68"/>
    </location>
</feature>
<dbReference type="SUPFAM" id="SSF46785">
    <property type="entry name" value="Winged helix' DNA-binding domain"/>
    <property type="match status" value="1"/>
</dbReference>
<dbReference type="GO" id="GO:0043565">
    <property type="term" value="F:sequence-specific DNA binding"/>
    <property type="evidence" value="ECO:0007669"/>
    <property type="project" value="InterPro"/>
</dbReference>
<keyword evidence="1" id="KW-0805">Transcription regulation</keyword>
<keyword evidence="3" id="KW-0010">Activator</keyword>
<dbReference type="OrthoDB" id="9802341at2"/>
<dbReference type="AlphaFoldDB" id="A0A5B8IY70"/>
<dbReference type="SMART" id="SM00344">
    <property type="entry name" value="HTH_ASNC"/>
    <property type="match status" value="1"/>
</dbReference>
<proteinExistence type="predicted"/>
<dbReference type="PRINTS" id="PR00033">
    <property type="entry name" value="HTHASNC"/>
</dbReference>
<dbReference type="GO" id="GO:0006355">
    <property type="term" value="P:regulation of DNA-templated transcription"/>
    <property type="evidence" value="ECO:0007669"/>
    <property type="project" value="UniProtKB-ARBA"/>
</dbReference>
<reference evidence="6 7" key="1">
    <citation type="submission" date="2019-07" db="EMBL/GenBank/DDBJ databases">
        <title>Litoreibacter alkalisoli sp. nov., isolated from saline-alkaline soil.</title>
        <authorList>
            <person name="Wang S."/>
            <person name="Xu L."/>
            <person name="Xing Y.-T."/>
            <person name="Sun J.-Q."/>
        </authorList>
    </citation>
    <scope>NUCLEOTIDE SEQUENCE [LARGE SCALE GENOMIC DNA]</scope>
    <source>
        <strain evidence="6 7">LN3S51</strain>
        <plasmid evidence="6 7">unnamed1</plasmid>
    </source>
</reference>
<evidence type="ECO:0000256" key="3">
    <source>
        <dbReference type="ARBA" id="ARBA00023159"/>
    </source>
</evidence>
<dbReference type="PANTHER" id="PTHR30154:SF0">
    <property type="entry name" value="LEUCINE-RESPONSIVE REGULATORY PROTEIN"/>
    <property type="match status" value="1"/>
</dbReference>
<geneLocation type="plasmid" evidence="6 7">
    <name>unnamed1</name>
</geneLocation>
<accession>A0A5B8IY70</accession>
<dbReference type="Gene3D" id="1.10.10.10">
    <property type="entry name" value="Winged helix-like DNA-binding domain superfamily/Winged helix DNA-binding domain"/>
    <property type="match status" value="1"/>
</dbReference>
<dbReference type="InterPro" id="IPR019888">
    <property type="entry name" value="Tscrpt_reg_AsnC-like"/>
</dbReference>